<evidence type="ECO:0000313" key="2">
    <source>
        <dbReference type="Proteomes" id="UP000290289"/>
    </source>
</evidence>
<dbReference type="AlphaFoldDB" id="A0A498IFE4"/>
<sequence length="92" mass="10339">MMLGCVLPRNRIGLSTPIFQRTRKLRGHFRSPPTVSRLLEGSNLFLSPCSSCLYLDRSLKPPFSGDRSCSNSGLFLHQQTKPFRPLETPHGP</sequence>
<comment type="caution">
    <text evidence="1">The sequence shown here is derived from an EMBL/GenBank/DDBJ whole genome shotgun (WGS) entry which is preliminary data.</text>
</comment>
<gene>
    <name evidence="1" type="ORF">DVH24_036417</name>
</gene>
<evidence type="ECO:0000313" key="1">
    <source>
        <dbReference type="EMBL" id="RXH82076.1"/>
    </source>
</evidence>
<accession>A0A498IFE4</accession>
<proteinExistence type="predicted"/>
<organism evidence="1 2">
    <name type="scientific">Malus domestica</name>
    <name type="common">Apple</name>
    <name type="synonym">Pyrus malus</name>
    <dbReference type="NCBI Taxonomy" id="3750"/>
    <lineage>
        <taxon>Eukaryota</taxon>
        <taxon>Viridiplantae</taxon>
        <taxon>Streptophyta</taxon>
        <taxon>Embryophyta</taxon>
        <taxon>Tracheophyta</taxon>
        <taxon>Spermatophyta</taxon>
        <taxon>Magnoliopsida</taxon>
        <taxon>eudicotyledons</taxon>
        <taxon>Gunneridae</taxon>
        <taxon>Pentapetalae</taxon>
        <taxon>rosids</taxon>
        <taxon>fabids</taxon>
        <taxon>Rosales</taxon>
        <taxon>Rosaceae</taxon>
        <taxon>Amygdaloideae</taxon>
        <taxon>Maleae</taxon>
        <taxon>Malus</taxon>
    </lineage>
</organism>
<keyword evidence="2" id="KW-1185">Reference proteome</keyword>
<dbReference type="EMBL" id="RDQH01000338">
    <property type="protein sequence ID" value="RXH82076.1"/>
    <property type="molecule type" value="Genomic_DNA"/>
</dbReference>
<dbReference type="Proteomes" id="UP000290289">
    <property type="component" value="Chromosome 12"/>
</dbReference>
<reference evidence="1 2" key="1">
    <citation type="submission" date="2018-10" db="EMBL/GenBank/DDBJ databases">
        <title>A high-quality apple genome assembly.</title>
        <authorList>
            <person name="Hu J."/>
        </authorList>
    </citation>
    <scope>NUCLEOTIDE SEQUENCE [LARGE SCALE GENOMIC DNA]</scope>
    <source>
        <strain evidence="2">cv. HFTH1</strain>
        <tissue evidence="1">Young leaf</tissue>
    </source>
</reference>
<protein>
    <submittedName>
        <fullName evidence="1">Uncharacterized protein</fullName>
    </submittedName>
</protein>
<name>A0A498IFE4_MALDO</name>